<dbReference type="Proteomes" id="UP000003586">
    <property type="component" value="Chromosome"/>
</dbReference>
<dbReference type="HOGENOM" id="CLU_2735914_0_0_10"/>
<evidence type="ECO:0000313" key="1">
    <source>
        <dbReference type="EMBL" id="AHF17053.1"/>
    </source>
</evidence>
<keyword evidence="2" id="KW-1185">Reference proteome</keyword>
<evidence type="ECO:0000313" key="2">
    <source>
        <dbReference type="Proteomes" id="UP000003586"/>
    </source>
</evidence>
<sequence>MEIFNRLKINKLDPNNHYKDLIYNIKLINTIPLAGCSTSCHFTSFKIVLPETKNAQMTILPANLAHKAAIL</sequence>
<name>W0F5F3_9BACT</name>
<protein>
    <submittedName>
        <fullName evidence="1">Uncharacterized protein</fullName>
    </submittedName>
</protein>
<organism evidence="1 2">
    <name type="scientific">Niabella soli DSM 19437</name>
    <dbReference type="NCBI Taxonomy" id="929713"/>
    <lineage>
        <taxon>Bacteria</taxon>
        <taxon>Pseudomonadati</taxon>
        <taxon>Bacteroidota</taxon>
        <taxon>Chitinophagia</taxon>
        <taxon>Chitinophagales</taxon>
        <taxon>Chitinophagaceae</taxon>
        <taxon>Niabella</taxon>
    </lineage>
</organism>
<accession>W0F5F3</accession>
<dbReference type="KEGG" id="nso:NIASO_00955"/>
<reference evidence="1 2" key="1">
    <citation type="submission" date="2013-12" db="EMBL/GenBank/DDBJ databases">
        <authorList>
            <consortium name="DOE Joint Genome Institute"/>
            <person name="Eisen J."/>
            <person name="Huntemann M."/>
            <person name="Han J."/>
            <person name="Chen A."/>
            <person name="Kyrpides N."/>
            <person name="Mavromatis K."/>
            <person name="Markowitz V."/>
            <person name="Palaniappan K."/>
            <person name="Ivanova N."/>
            <person name="Schaumberg A."/>
            <person name="Pati A."/>
            <person name="Liolios K."/>
            <person name="Nordberg H.P."/>
            <person name="Cantor M.N."/>
            <person name="Hua S.X."/>
            <person name="Woyke T."/>
        </authorList>
    </citation>
    <scope>NUCLEOTIDE SEQUENCE [LARGE SCALE GENOMIC DNA]</scope>
    <source>
        <strain evidence="2">DSM 19437</strain>
    </source>
</reference>
<dbReference type="AlphaFoldDB" id="W0F5F3"/>
<dbReference type="EMBL" id="CP007035">
    <property type="protein sequence ID" value="AHF17053.1"/>
    <property type="molecule type" value="Genomic_DNA"/>
</dbReference>
<gene>
    <name evidence="1" type="ORF">NIASO_00955</name>
</gene>
<proteinExistence type="predicted"/>
<dbReference type="STRING" id="929713.NIASO_00955"/>